<accession>A0A1G8FYK9</accession>
<dbReference type="NCBIfam" id="NF045468">
    <property type="entry name" value="Opp5A_nikA"/>
    <property type="match status" value="1"/>
</dbReference>
<dbReference type="PANTHER" id="PTHR30290">
    <property type="entry name" value="PERIPLASMIC BINDING COMPONENT OF ABC TRANSPORTER"/>
    <property type="match status" value="1"/>
</dbReference>
<dbReference type="PROSITE" id="PS51257">
    <property type="entry name" value="PROKAR_LIPOPROTEIN"/>
    <property type="match status" value="1"/>
</dbReference>
<sequence>MKRFALFVIGAASLFSGCEAPGTDVNNEGQTKSITYAFHYPSEVLNPAVDVNYTSVRMGLAETLAHTKNEEVEPWLAESWEQLDENTWAFTIQEGITFHDGSQLDAKAVKTSLEETMAESGAMDEALGIEEMKANGQELTIETKENSASFPSKLVHPNTAIWKPSDDKNEVIGTGPFEMNDFKPNQQLNLQRYDGYWDGASELDEVSVLFNEDANSRLAALKSGDADIVYRPPVEDVNTLEEEYQVDTVSSLRTHQLIYQMENPVLQDINVRKALDKLIDRKEVIEAMNQEAVPAKGPFHEDFDFSVEREDDTSDIEEAVDLLEESGYSIKDGVAVKDGEPLELTLVTYSARPELPLIAQLLQERAKQAGVTIDIQLIEQIDDYLTNNTSWDLSIYSFVTAPQGDASYLLNTAYAPDGGLNVGNVEDDTLTEKIDAFNKESTEEKQNQLAQEATSMILDEYYHSFIVHPTNSVAMRQDITGWKTSTSEYYMITNEIGIEE</sequence>
<dbReference type="SUPFAM" id="SSF53850">
    <property type="entry name" value="Periplasmic binding protein-like II"/>
    <property type="match status" value="1"/>
</dbReference>
<keyword evidence="3 4" id="KW-0732">Signal</keyword>
<dbReference type="InterPro" id="IPR039424">
    <property type="entry name" value="SBP_5"/>
</dbReference>
<evidence type="ECO:0000256" key="3">
    <source>
        <dbReference type="ARBA" id="ARBA00022729"/>
    </source>
</evidence>
<dbReference type="Gene3D" id="3.10.105.10">
    <property type="entry name" value="Dipeptide-binding Protein, Domain 3"/>
    <property type="match status" value="1"/>
</dbReference>
<feature type="chain" id="PRO_5011752924" evidence="4">
    <location>
        <begin position="21"/>
        <end position="500"/>
    </location>
</feature>
<proteinExistence type="inferred from homology"/>
<organism evidence="6 7">
    <name type="scientific">Alteribacillus bidgolensis</name>
    <dbReference type="NCBI Taxonomy" id="930129"/>
    <lineage>
        <taxon>Bacteria</taxon>
        <taxon>Bacillati</taxon>
        <taxon>Bacillota</taxon>
        <taxon>Bacilli</taxon>
        <taxon>Bacillales</taxon>
        <taxon>Bacillaceae</taxon>
        <taxon>Alteribacillus</taxon>
    </lineage>
</organism>
<dbReference type="Pfam" id="PF00496">
    <property type="entry name" value="SBP_bac_5"/>
    <property type="match status" value="1"/>
</dbReference>
<dbReference type="GO" id="GO:0043190">
    <property type="term" value="C:ATP-binding cassette (ABC) transporter complex"/>
    <property type="evidence" value="ECO:0007669"/>
    <property type="project" value="InterPro"/>
</dbReference>
<dbReference type="Proteomes" id="UP000199017">
    <property type="component" value="Unassembled WGS sequence"/>
</dbReference>
<evidence type="ECO:0000313" key="7">
    <source>
        <dbReference type="Proteomes" id="UP000199017"/>
    </source>
</evidence>
<keyword evidence="7" id="KW-1185">Reference proteome</keyword>
<dbReference type="InterPro" id="IPR030678">
    <property type="entry name" value="Peptide/Ni-bd"/>
</dbReference>
<dbReference type="AlphaFoldDB" id="A0A1G8FYK9"/>
<feature type="domain" description="Solute-binding protein family 5" evidence="5">
    <location>
        <begin position="71"/>
        <end position="416"/>
    </location>
</feature>
<evidence type="ECO:0000256" key="2">
    <source>
        <dbReference type="ARBA" id="ARBA00022448"/>
    </source>
</evidence>
<feature type="signal peptide" evidence="4">
    <location>
        <begin position="1"/>
        <end position="20"/>
    </location>
</feature>
<name>A0A1G8FYK9_9BACI</name>
<dbReference type="InterPro" id="IPR050035">
    <property type="entry name" value="NikA"/>
</dbReference>
<dbReference type="GO" id="GO:0015833">
    <property type="term" value="P:peptide transport"/>
    <property type="evidence" value="ECO:0007669"/>
    <property type="project" value="TreeGrafter"/>
</dbReference>
<dbReference type="STRING" id="930129.SAMN05216352_103145"/>
<evidence type="ECO:0000313" key="6">
    <source>
        <dbReference type="EMBL" id="SDH87213.1"/>
    </source>
</evidence>
<dbReference type="PIRSF" id="PIRSF002741">
    <property type="entry name" value="MppA"/>
    <property type="match status" value="1"/>
</dbReference>
<comment type="similarity">
    <text evidence="1">Belongs to the bacterial solute-binding protein 5 family.</text>
</comment>
<dbReference type="RefSeq" id="WP_091582512.1">
    <property type="nucleotide sequence ID" value="NZ_FNDU01000003.1"/>
</dbReference>
<dbReference type="GO" id="GO:0042597">
    <property type="term" value="C:periplasmic space"/>
    <property type="evidence" value="ECO:0007669"/>
    <property type="project" value="UniProtKB-ARBA"/>
</dbReference>
<evidence type="ECO:0000256" key="1">
    <source>
        <dbReference type="ARBA" id="ARBA00005695"/>
    </source>
</evidence>
<dbReference type="CDD" id="cd08490">
    <property type="entry name" value="PBP2_NikA_DppA_OppA_like_3"/>
    <property type="match status" value="1"/>
</dbReference>
<dbReference type="EMBL" id="FNDU01000003">
    <property type="protein sequence ID" value="SDH87213.1"/>
    <property type="molecule type" value="Genomic_DNA"/>
</dbReference>
<dbReference type="Gene3D" id="3.40.190.10">
    <property type="entry name" value="Periplasmic binding protein-like II"/>
    <property type="match status" value="1"/>
</dbReference>
<keyword evidence="2" id="KW-0813">Transport</keyword>
<dbReference type="GO" id="GO:1904680">
    <property type="term" value="F:peptide transmembrane transporter activity"/>
    <property type="evidence" value="ECO:0007669"/>
    <property type="project" value="TreeGrafter"/>
</dbReference>
<protein>
    <submittedName>
        <fullName evidence="6">Peptide/nickel transport system substrate-binding protein</fullName>
    </submittedName>
</protein>
<gene>
    <name evidence="6" type="ORF">SAMN05216352_103145</name>
</gene>
<reference evidence="6 7" key="1">
    <citation type="submission" date="2016-10" db="EMBL/GenBank/DDBJ databases">
        <authorList>
            <person name="de Groot N.N."/>
        </authorList>
    </citation>
    <scope>NUCLEOTIDE SEQUENCE [LARGE SCALE GENOMIC DNA]</scope>
    <source>
        <strain evidence="7">P4B,CCM 7963,CECT 7998,DSM 25260,IBRC-M 10614,KCTC 13821</strain>
    </source>
</reference>
<dbReference type="InterPro" id="IPR000914">
    <property type="entry name" value="SBP_5_dom"/>
</dbReference>
<evidence type="ECO:0000256" key="4">
    <source>
        <dbReference type="SAM" id="SignalP"/>
    </source>
</evidence>
<evidence type="ECO:0000259" key="5">
    <source>
        <dbReference type="Pfam" id="PF00496"/>
    </source>
</evidence>
<dbReference type="PANTHER" id="PTHR30290:SF9">
    <property type="entry name" value="OLIGOPEPTIDE-BINDING PROTEIN APPA"/>
    <property type="match status" value="1"/>
</dbReference>